<dbReference type="AlphaFoldDB" id="A0A7R9WI91"/>
<dbReference type="FunFam" id="3.80.10.10:FF:000400">
    <property type="entry name" value="Nuclear pore complex protein NUP107"/>
    <property type="match status" value="1"/>
</dbReference>
<keyword evidence="3" id="KW-0732">Signal</keyword>
<dbReference type="SUPFAM" id="SSF52058">
    <property type="entry name" value="L domain-like"/>
    <property type="match status" value="1"/>
</dbReference>
<dbReference type="PANTHER" id="PTHR48059:SF30">
    <property type="entry name" value="OS06G0587000 PROTEIN"/>
    <property type="match status" value="1"/>
</dbReference>
<comment type="subcellular location">
    <subcellularLocation>
        <location evidence="1">Cell envelope</location>
    </subcellularLocation>
    <subcellularLocation>
        <location evidence="2">Membrane</location>
    </subcellularLocation>
</comment>
<gene>
    <name evidence="6" type="ORF">TDUB1175_LOCUS23859</name>
</gene>
<keyword evidence="4" id="KW-0677">Repeat</keyword>
<dbReference type="Pfam" id="PF00560">
    <property type="entry name" value="LRR_1"/>
    <property type="match status" value="2"/>
</dbReference>
<keyword evidence="5" id="KW-0472">Membrane</keyword>
<organism evidence="6">
    <name type="scientific">Pseudictyota dubia</name>
    <dbReference type="NCBI Taxonomy" id="2749911"/>
    <lineage>
        <taxon>Eukaryota</taxon>
        <taxon>Sar</taxon>
        <taxon>Stramenopiles</taxon>
        <taxon>Ochrophyta</taxon>
        <taxon>Bacillariophyta</taxon>
        <taxon>Mediophyceae</taxon>
        <taxon>Biddulphiophycidae</taxon>
        <taxon>Eupodiscales</taxon>
        <taxon>Odontellaceae</taxon>
        <taxon>Pseudictyota</taxon>
    </lineage>
</organism>
<dbReference type="EMBL" id="HBED01047506">
    <property type="protein sequence ID" value="CAD8325439.1"/>
    <property type="molecule type" value="Transcribed_RNA"/>
</dbReference>
<name>A0A7R9WI91_9STRA</name>
<evidence type="ECO:0000256" key="3">
    <source>
        <dbReference type="ARBA" id="ARBA00022729"/>
    </source>
</evidence>
<evidence type="ECO:0000256" key="4">
    <source>
        <dbReference type="ARBA" id="ARBA00022737"/>
    </source>
</evidence>
<accession>A0A7R9WI91</accession>
<dbReference type="Gene3D" id="3.80.10.10">
    <property type="entry name" value="Ribonuclease Inhibitor"/>
    <property type="match status" value="1"/>
</dbReference>
<evidence type="ECO:0000256" key="5">
    <source>
        <dbReference type="ARBA" id="ARBA00023136"/>
    </source>
</evidence>
<sequence length="260" mass="28512">MAPTSAAVLSLVKKICDDLLSTCNDISTEGTPQSKALAWLASDSKLEEYEEWRRIQRYVLATVAFSLEGWGTGGVVDWMDGPEDECSWVWGPLEMDEIQCDSQGRVTHISFDEDLVGQNMPRDVALLSSSLDELHFCCVHFNGNIPTEVGMLSKLQHLSLSFNKLSGPVPTELGQLTNLKELRLYGNRLSGHVPTELGHLTQLDILKLESTDLTGAMPEEVCRLQKPDGALGVLVADCEEVQCNCCTHCCVDGVRPCTAV</sequence>
<dbReference type="PANTHER" id="PTHR48059">
    <property type="entry name" value="POLYGALACTURONASE INHIBITOR 1"/>
    <property type="match status" value="1"/>
</dbReference>
<proteinExistence type="predicted"/>
<evidence type="ECO:0000256" key="2">
    <source>
        <dbReference type="ARBA" id="ARBA00004370"/>
    </source>
</evidence>
<dbReference type="InterPro" id="IPR032675">
    <property type="entry name" value="LRR_dom_sf"/>
</dbReference>
<reference evidence="6" key="1">
    <citation type="submission" date="2021-01" db="EMBL/GenBank/DDBJ databases">
        <authorList>
            <person name="Corre E."/>
            <person name="Pelletier E."/>
            <person name="Niang G."/>
            <person name="Scheremetjew M."/>
            <person name="Finn R."/>
            <person name="Kale V."/>
            <person name="Holt S."/>
            <person name="Cochrane G."/>
            <person name="Meng A."/>
            <person name="Brown T."/>
            <person name="Cohen L."/>
        </authorList>
    </citation>
    <scope>NUCLEOTIDE SEQUENCE</scope>
    <source>
        <strain evidence="6">CCMP147</strain>
    </source>
</reference>
<protein>
    <recommendedName>
        <fullName evidence="7">L domain-like protein</fullName>
    </recommendedName>
</protein>
<evidence type="ECO:0000256" key="1">
    <source>
        <dbReference type="ARBA" id="ARBA00004196"/>
    </source>
</evidence>
<dbReference type="InterPro" id="IPR051848">
    <property type="entry name" value="PGIP"/>
</dbReference>
<evidence type="ECO:0000313" key="6">
    <source>
        <dbReference type="EMBL" id="CAD8325439.1"/>
    </source>
</evidence>
<evidence type="ECO:0008006" key="7">
    <source>
        <dbReference type="Google" id="ProtNLM"/>
    </source>
</evidence>
<dbReference type="GO" id="GO:0016020">
    <property type="term" value="C:membrane"/>
    <property type="evidence" value="ECO:0007669"/>
    <property type="project" value="UniProtKB-SubCell"/>
</dbReference>
<dbReference type="InterPro" id="IPR001611">
    <property type="entry name" value="Leu-rich_rpt"/>
</dbReference>